<evidence type="ECO:0000259" key="1">
    <source>
        <dbReference type="Pfam" id="PF06902"/>
    </source>
</evidence>
<evidence type="ECO:0000313" key="2">
    <source>
        <dbReference type="EMBL" id="RAK46100.1"/>
    </source>
</evidence>
<dbReference type="Pfam" id="PF06902">
    <property type="entry name" value="Fer4_19"/>
    <property type="match status" value="1"/>
</dbReference>
<proteinExistence type="predicted"/>
<reference evidence="2 3" key="1">
    <citation type="journal article" date="2018" name="Front. Microbiol.">
        <title>Description and Comparative Genomics of Macrococcus caseolyticus subsp. hominis subsp. nov., Macrococcus goetzii sp. nov., Macrococcus epidermidis sp. nov., and Macrococcus bohemicus sp. nov., Novel Macrococci From Human Clinical Material With Virulence Potential and Suspected Uptake of Foreign DNA by Natural Transformation.</title>
        <authorList>
            <person name="Maslanova I."/>
            <person name="Wertheimer Z."/>
            <person name="Sedlacek I."/>
            <person name="Svec P."/>
            <person name="Indrakova A."/>
            <person name="Kovarovic V."/>
            <person name="Schumann P."/>
            <person name="Sproer C."/>
            <person name="Kralova S."/>
            <person name="Sedo O."/>
            <person name="Kristofova L."/>
            <person name="Vrbovska V."/>
            <person name="Fuzik T."/>
            <person name="Petras P."/>
            <person name="Zdrahal Z."/>
            <person name="Ruzickova V."/>
            <person name="Doskar J."/>
            <person name="Pantucek R."/>
        </authorList>
    </citation>
    <scope>NUCLEOTIDE SEQUENCE [LARGE SCALE GENOMIC DNA]</scope>
    <source>
        <strain evidence="2 3">01/688</strain>
    </source>
</reference>
<dbReference type="InterPro" id="IPR010693">
    <property type="entry name" value="Divergent_4Fe-4S_mono-cluster"/>
</dbReference>
<gene>
    <name evidence="2" type="ORF">BHU61_01240</name>
</gene>
<protein>
    <recommendedName>
        <fullName evidence="1">Divergent 4Fe-4S mono-cluster domain-containing protein</fullName>
    </recommendedName>
</protein>
<name>A0A327ZUM7_9STAP</name>
<sequence>MHKVSPHSQYFIISYYSRFIFIKSYQNNDITVHFEASRCIHGTECREGLPQVFDVNIRP</sequence>
<keyword evidence="3" id="KW-1185">Reference proteome</keyword>
<evidence type="ECO:0000313" key="3">
    <source>
        <dbReference type="Proteomes" id="UP000249808"/>
    </source>
</evidence>
<dbReference type="AlphaFoldDB" id="A0A327ZUM7"/>
<accession>A0A327ZUM7</accession>
<dbReference type="EMBL" id="PZJH01000001">
    <property type="protein sequence ID" value="RAK46100.1"/>
    <property type="molecule type" value="Genomic_DNA"/>
</dbReference>
<dbReference type="Proteomes" id="UP000249808">
    <property type="component" value="Unassembled WGS sequence"/>
</dbReference>
<dbReference type="RefSeq" id="WP_111714269.1">
    <property type="nucleotide sequence ID" value="NZ_JBHSSR010000001.1"/>
</dbReference>
<organism evidence="2 3">
    <name type="scientific">Macrococcus epidermidis</name>
    <dbReference type="NCBI Taxonomy" id="1902580"/>
    <lineage>
        <taxon>Bacteria</taxon>
        <taxon>Bacillati</taxon>
        <taxon>Bacillota</taxon>
        <taxon>Bacilli</taxon>
        <taxon>Bacillales</taxon>
        <taxon>Staphylococcaceae</taxon>
        <taxon>Macrococcus</taxon>
    </lineage>
</organism>
<feature type="domain" description="Divergent 4Fe-4S mono-cluster" evidence="1">
    <location>
        <begin position="25"/>
        <end position="59"/>
    </location>
</feature>
<comment type="caution">
    <text evidence="2">The sequence shown here is derived from an EMBL/GenBank/DDBJ whole genome shotgun (WGS) entry which is preliminary data.</text>
</comment>